<evidence type="ECO:0000256" key="2">
    <source>
        <dbReference type="ARBA" id="ARBA00022475"/>
    </source>
</evidence>
<comment type="subcellular location">
    <subcellularLocation>
        <location evidence="1 10">Cell membrane</location>
        <topology evidence="1 10">Multi-pass membrane protein</topology>
    </subcellularLocation>
</comment>
<dbReference type="Proteomes" id="UP001335737">
    <property type="component" value="Unassembled WGS sequence"/>
</dbReference>
<accession>A0ABU6KI60</accession>
<evidence type="ECO:0000256" key="7">
    <source>
        <dbReference type="ARBA" id="ARBA00035120"/>
    </source>
</evidence>
<keyword evidence="6 10" id="KW-0407">Ion channel</keyword>
<comment type="function">
    <text evidence="9 10">Fluoride-specific ion channel. Important for reducing fluoride concentration in the cell, thus reducing its toxicity.</text>
</comment>
<reference evidence="11 12" key="1">
    <citation type="journal article" date="2024" name="Int. J. Syst. Evol. Microbiol.">
        <title>Virgibacillus tibetensis sp. nov., isolated from salt lake on the Tibetan Plateau of China.</title>
        <authorList>
            <person name="Phurbu D."/>
            <person name="Liu Z.-X."/>
            <person name="Wang R."/>
            <person name="Zheng Y.-Y."/>
            <person name="Liu H.-C."/>
            <person name="Zhou Y.-G."/>
            <person name="Yu Y.-J."/>
            <person name="Li A.-H."/>
        </authorList>
    </citation>
    <scope>NUCLEOTIDE SEQUENCE [LARGE SCALE GENOMIC DNA]</scope>
    <source>
        <strain evidence="11 12">C22-A2</strain>
    </source>
</reference>
<dbReference type="RefSeq" id="WP_327608543.1">
    <property type="nucleotide sequence ID" value="NZ_JARZFX010000009.1"/>
</dbReference>
<evidence type="ECO:0000313" key="11">
    <source>
        <dbReference type="EMBL" id="MEC5424987.1"/>
    </source>
</evidence>
<feature type="binding site" evidence="10">
    <location>
        <position position="71"/>
    </location>
    <ligand>
        <name>Na(+)</name>
        <dbReference type="ChEBI" id="CHEBI:29101"/>
        <note>structural</note>
    </ligand>
</feature>
<organism evidence="11 12">
    <name type="scientific">Virgibacillus tibetensis</name>
    <dbReference type="NCBI Taxonomy" id="3042313"/>
    <lineage>
        <taxon>Bacteria</taxon>
        <taxon>Bacillati</taxon>
        <taxon>Bacillota</taxon>
        <taxon>Bacilli</taxon>
        <taxon>Bacillales</taxon>
        <taxon>Bacillaceae</taxon>
        <taxon>Virgibacillus</taxon>
    </lineage>
</organism>
<keyword evidence="3 10" id="KW-0812">Transmembrane</keyword>
<keyword evidence="12" id="KW-1185">Reference proteome</keyword>
<dbReference type="EMBL" id="JARZFX010000009">
    <property type="protein sequence ID" value="MEC5424987.1"/>
    <property type="molecule type" value="Genomic_DNA"/>
</dbReference>
<gene>
    <name evidence="10" type="primary">fluC</name>
    <name evidence="10" type="synonym">crcB</name>
    <name evidence="11" type="ORF">QGM71_15980</name>
</gene>
<protein>
    <recommendedName>
        <fullName evidence="10">Fluoride-specific ion channel FluC</fullName>
    </recommendedName>
</protein>
<evidence type="ECO:0000256" key="8">
    <source>
        <dbReference type="ARBA" id="ARBA00035585"/>
    </source>
</evidence>
<name>A0ABU6KI60_9BACI</name>
<evidence type="ECO:0000256" key="6">
    <source>
        <dbReference type="ARBA" id="ARBA00023303"/>
    </source>
</evidence>
<comment type="activity regulation">
    <text evidence="10">Na(+) is not transported, but it plays an essential structural role and its presence is essential for fluoride channel function.</text>
</comment>
<dbReference type="Pfam" id="PF02537">
    <property type="entry name" value="CRCB"/>
    <property type="match status" value="1"/>
</dbReference>
<evidence type="ECO:0000256" key="4">
    <source>
        <dbReference type="ARBA" id="ARBA00022989"/>
    </source>
</evidence>
<feature type="transmembrane region" description="Helical" evidence="10">
    <location>
        <begin position="27"/>
        <end position="46"/>
    </location>
</feature>
<dbReference type="HAMAP" id="MF_00454">
    <property type="entry name" value="FluC"/>
    <property type="match status" value="1"/>
</dbReference>
<dbReference type="InterPro" id="IPR003691">
    <property type="entry name" value="FluC"/>
</dbReference>
<evidence type="ECO:0000256" key="1">
    <source>
        <dbReference type="ARBA" id="ARBA00004651"/>
    </source>
</evidence>
<keyword evidence="10" id="KW-0479">Metal-binding</keyword>
<evidence type="ECO:0000256" key="3">
    <source>
        <dbReference type="ARBA" id="ARBA00022692"/>
    </source>
</evidence>
<evidence type="ECO:0000313" key="12">
    <source>
        <dbReference type="Proteomes" id="UP001335737"/>
    </source>
</evidence>
<comment type="caution">
    <text evidence="11">The sequence shown here is derived from an EMBL/GenBank/DDBJ whole genome shotgun (WGS) entry which is preliminary data.</text>
</comment>
<evidence type="ECO:0000256" key="9">
    <source>
        <dbReference type="ARBA" id="ARBA00049940"/>
    </source>
</evidence>
<proteinExistence type="inferred from homology"/>
<keyword evidence="2 10" id="KW-1003">Cell membrane</keyword>
<keyword evidence="5 10" id="KW-0472">Membrane</keyword>
<dbReference type="PANTHER" id="PTHR28259:SF1">
    <property type="entry name" value="FLUORIDE EXPORT PROTEIN 1-RELATED"/>
    <property type="match status" value="1"/>
</dbReference>
<keyword evidence="10" id="KW-0406">Ion transport</keyword>
<evidence type="ECO:0000256" key="10">
    <source>
        <dbReference type="HAMAP-Rule" id="MF_00454"/>
    </source>
</evidence>
<keyword evidence="4 10" id="KW-1133">Transmembrane helix</keyword>
<sequence length="114" mass="12793">MNILLVAIGGFLGSFVRYYVAVNTDRRLIGTWIANVTGSGLFAFTFHFHQTGITPEWLWILMGIGFCGAYTTFSTFGNETLQLILEKRYVTALHYVISSTFVSLLIVVSILYIL</sequence>
<feature type="transmembrane region" description="Helical" evidence="10">
    <location>
        <begin position="58"/>
        <end position="77"/>
    </location>
</feature>
<keyword evidence="10" id="KW-0915">Sodium</keyword>
<keyword evidence="10" id="KW-0813">Transport</keyword>
<feature type="transmembrane region" description="Helical" evidence="10">
    <location>
        <begin position="89"/>
        <end position="113"/>
    </location>
</feature>
<feature type="binding site" evidence="10">
    <location>
        <position position="68"/>
    </location>
    <ligand>
        <name>Na(+)</name>
        <dbReference type="ChEBI" id="CHEBI:29101"/>
        <note>structural</note>
    </ligand>
</feature>
<comment type="similarity">
    <text evidence="7 10">Belongs to the fluoride channel Fluc/FEX (TC 1.A.43) family.</text>
</comment>
<dbReference type="PANTHER" id="PTHR28259">
    <property type="entry name" value="FLUORIDE EXPORT PROTEIN 1-RELATED"/>
    <property type="match status" value="1"/>
</dbReference>
<comment type="catalytic activity">
    <reaction evidence="8">
        <text>fluoride(in) = fluoride(out)</text>
        <dbReference type="Rhea" id="RHEA:76159"/>
        <dbReference type="ChEBI" id="CHEBI:17051"/>
    </reaction>
    <physiologicalReaction direction="left-to-right" evidence="8">
        <dbReference type="Rhea" id="RHEA:76160"/>
    </physiologicalReaction>
</comment>
<evidence type="ECO:0000256" key="5">
    <source>
        <dbReference type="ARBA" id="ARBA00023136"/>
    </source>
</evidence>